<name>A0A8H2ZHS7_9SACH</name>
<feature type="compositionally biased region" description="Polar residues" evidence="3">
    <location>
        <begin position="974"/>
        <end position="1019"/>
    </location>
</feature>
<evidence type="ECO:0000256" key="2">
    <source>
        <dbReference type="ARBA" id="ARBA00022737"/>
    </source>
</evidence>
<dbReference type="Pfam" id="PF24981">
    <property type="entry name" value="Beta-prop_ATRN-LZTR1"/>
    <property type="match status" value="1"/>
</dbReference>
<feature type="region of interest" description="Disordered" evidence="3">
    <location>
        <begin position="856"/>
        <end position="887"/>
    </location>
</feature>
<dbReference type="PANTHER" id="PTHR43503">
    <property type="entry name" value="MCG48959-RELATED"/>
    <property type="match status" value="1"/>
</dbReference>
<feature type="region of interest" description="Disordered" evidence="3">
    <location>
        <begin position="306"/>
        <end position="333"/>
    </location>
</feature>
<dbReference type="InterPro" id="IPR015915">
    <property type="entry name" value="Kelch-typ_b-propeller"/>
</dbReference>
<dbReference type="SUPFAM" id="SSF117281">
    <property type="entry name" value="Kelch motif"/>
    <property type="match status" value="1"/>
</dbReference>
<accession>A0A8H2ZHS7</accession>
<comment type="caution">
    <text evidence="5">The sequence shown here is derived from an EMBL/GenBank/DDBJ whole genome shotgun (WGS) entry which is preliminary data.</text>
</comment>
<protein>
    <submittedName>
        <fullName evidence="5">Similar to Saccharomyces cerevisiae YGL197W MDS3 Putative component of the TOR regulatory pathway</fullName>
    </submittedName>
</protein>
<feature type="domain" description="Attractin/MKLN-like beta-propeller" evidence="4">
    <location>
        <begin position="138"/>
        <end position="254"/>
    </location>
</feature>
<reference evidence="5 6" key="1">
    <citation type="submission" date="2020-05" db="EMBL/GenBank/DDBJ databases">
        <authorList>
            <person name="Casaregola S."/>
            <person name="Devillers H."/>
            <person name="Grondin C."/>
        </authorList>
    </citation>
    <scope>NUCLEOTIDE SEQUENCE [LARGE SCALE GENOMIC DNA]</scope>
    <source>
        <strain evidence="5 6">CLIB 1767</strain>
    </source>
</reference>
<keyword evidence="2" id="KW-0677">Repeat</keyword>
<dbReference type="PANTHER" id="PTHR43503:SF2">
    <property type="entry name" value="NEGATIVE REGULATOR OF SPORULATION MDS3-RELATED"/>
    <property type="match status" value="1"/>
</dbReference>
<organism evidence="5 6">
    <name type="scientific">Maudiozyma barnettii</name>
    <dbReference type="NCBI Taxonomy" id="61262"/>
    <lineage>
        <taxon>Eukaryota</taxon>
        <taxon>Fungi</taxon>
        <taxon>Dikarya</taxon>
        <taxon>Ascomycota</taxon>
        <taxon>Saccharomycotina</taxon>
        <taxon>Saccharomycetes</taxon>
        <taxon>Saccharomycetales</taxon>
        <taxon>Saccharomycetaceae</taxon>
        <taxon>Maudiozyma</taxon>
    </lineage>
</organism>
<evidence type="ECO:0000313" key="5">
    <source>
        <dbReference type="EMBL" id="CAB4252414.1"/>
    </source>
</evidence>
<feature type="compositionally biased region" description="Low complexity" evidence="3">
    <location>
        <begin position="647"/>
        <end position="660"/>
    </location>
</feature>
<dbReference type="Proteomes" id="UP000644660">
    <property type="component" value="Unassembled WGS sequence"/>
</dbReference>
<dbReference type="OrthoDB" id="10001928at2759"/>
<dbReference type="Gene3D" id="2.120.10.80">
    <property type="entry name" value="Kelch-type beta propeller"/>
    <property type="match status" value="1"/>
</dbReference>
<sequence>MSMLQPSSCTGYQLKLPQIPQLAEYALLDHYTRKKLSLEHRTGAAVELSRANLFVHGGLTVPLNIENITVLQLQKELIIYFSKNNKNKISFENLNQWLSSEIFFLDLVSRTWHHIQTTIDDSAQNPNLAIQTDLLSKASQVSPLESPMKGRLFHSICYFGSTIYVFGGLVVSPHTGYELIATNELWKLDLKTRKWSLMSIDPRINRRYSHSMHVKNENVDTRDTKLIIIGGTNNISEPVTKIDIFNLTKNCWQCDVIPKESCNFVVNIDNEAIPLSIENTFSILVENNEAKVPALVIYNPNNQFDKDGIQENSDNEVNETDDSHIPKRSDSNKMVSPMTTLPLIPESKGMRLAYNNLQTPDILRESFNLQFPSGQYFGYNIIIGGFYPNCNPSNYCCFVYDIPSGRWTRVSIRSPNSEIVNSRYWKLFVWKSHHQTLLLGTTTNDNNLPSVQKFDHILVFGLPLINAFNKIITPPYLNEMKSGSLSLSSFQSTLDDTIQQQLVFSTDDQPTARNPSYVSGATSQFENYIKYIAPSFELSTIKSTFPSFAVVLGKDSLEVYGDSLSDFEFITSEGDIVKVPMYLLRKRWGRYFDFLLSQGYSKICLENELNVKRSMLVKYTPISSRITSRASSRQDSIDYFRDSTRSSLSRLSNRGSPRSSNALERTTSGPHKSLSQLFVNDVEDPAKYTRMKQPFRPSVSEKVTIEPPIPLLPPKDEDLDINDPVSPPPDEHLLSLEKLTDKDNYLGDNQIKRTGTTSTTSSTTGMVFRVPFQENKSPSSIVESPFHTVTDRRRRSSLMDTHISVNDELQTSRRNSAFKHRSSHPINNVKFEENVLPPQKLNKKLFANFPTSARSSFSYAGSVSDRKRNSLPSLGQRSTSPETPLDVMNVDLPPTTKLPDEPLPEVPIVKLGNNRRPSASIYDFTMSNKGSPFSSRRASFVSASSNPDWKGIAPSMNNLTLDEKLLQKNEELNRAQQSESNNRQSISQLRSRMFSKSSTSRENSLSNIPSISDRTRPSIASFSESNDSILSTAPYDMEPLLIPRSLYLPWPTSSIKALSEFFYTGQTNGKWLLAPVALDLLVMAKLYEIPLLYTLIAEMLYSILGRKEEGLFVSCITLKNGLIKQIKRLYRDDNTRIEEHLENGKAYKELLRLNKALVEIDNGFLNSSLLRKSSFNRSEGTHDSSECDDLDKQFHRASSTGSFTNYRQSVISYGSKDSRGSLGAAGFPPSLNFQEQKNSVSGISPRIKKKSSLSKEIDPHSYFQGNALDIDKIKNKYRKDLSQGDVHRTDDDANEYDFGDFDLGFELSTSSSDETSDDSASEVRSTNSTDIDSGVDHSKSNPELESLSTIVDARTSQSEEHGDDNLDDNIKKLSISTPRNKAVKTLLNSYVDSGLGMSSLSRLKKKMKKAEEYADDSVDPLFKISSTLQSPGRPQVGPSRANNQGSVYGTAKPGFKSPNMTVPDEDYSVLRLECIVAANALPPVDHIIKYIFKTAVLVNDVKMTIRCADCLEISKDLKTVKKELAKEIAAIKDEIKASVTGREDALSPLNNPSA</sequence>
<feature type="compositionally biased region" description="Polar residues" evidence="3">
    <location>
        <begin position="1231"/>
        <end position="1242"/>
    </location>
</feature>
<feature type="compositionally biased region" description="Basic and acidic residues" evidence="3">
    <location>
        <begin position="321"/>
        <end position="331"/>
    </location>
</feature>
<feature type="compositionally biased region" description="Polar residues" evidence="3">
    <location>
        <begin position="870"/>
        <end position="882"/>
    </location>
</feature>
<dbReference type="GO" id="GO:0005739">
    <property type="term" value="C:mitochondrion"/>
    <property type="evidence" value="ECO:0007669"/>
    <property type="project" value="TreeGrafter"/>
</dbReference>
<evidence type="ECO:0000259" key="4">
    <source>
        <dbReference type="Pfam" id="PF24981"/>
    </source>
</evidence>
<evidence type="ECO:0000256" key="1">
    <source>
        <dbReference type="ARBA" id="ARBA00022441"/>
    </source>
</evidence>
<feature type="region of interest" description="Disordered" evidence="3">
    <location>
        <begin position="973"/>
        <end position="1019"/>
    </location>
</feature>
<dbReference type="GO" id="GO:0045454">
    <property type="term" value="P:cell redox homeostasis"/>
    <property type="evidence" value="ECO:0007669"/>
    <property type="project" value="TreeGrafter"/>
</dbReference>
<feature type="compositionally biased region" description="Polar residues" evidence="3">
    <location>
        <begin position="661"/>
        <end position="676"/>
    </location>
</feature>
<feature type="region of interest" description="Disordered" evidence="3">
    <location>
        <begin position="1309"/>
        <end position="1345"/>
    </location>
</feature>
<evidence type="ECO:0000313" key="6">
    <source>
        <dbReference type="Proteomes" id="UP000644660"/>
    </source>
</evidence>
<dbReference type="GeneID" id="64855540"/>
<dbReference type="EMBL" id="CAEFZW010000001">
    <property type="protein sequence ID" value="CAB4252414.1"/>
    <property type="molecule type" value="Genomic_DNA"/>
</dbReference>
<feature type="region of interest" description="Disordered" evidence="3">
    <location>
        <begin position="647"/>
        <end position="676"/>
    </location>
</feature>
<dbReference type="GO" id="GO:0005829">
    <property type="term" value="C:cytosol"/>
    <property type="evidence" value="ECO:0007669"/>
    <property type="project" value="TreeGrafter"/>
</dbReference>
<gene>
    <name evidence="5" type="ORF">KABA2_01S13090</name>
</gene>
<dbReference type="InterPro" id="IPR056737">
    <property type="entry name" value="Beta-prop_ATRN-MKLN-like"/>
</dbReference>
<feature type="region of interest" description="Disordered" evidence="3">
    <location>
        <begin position="1424"/>
        <end position="1455"/>
    </location>
</feature>
<evidence type="ECO:0000256" key="3">
    <source>
        <dbReference type="SAM" id="MobiDB-lite"/>
    </source>
</evidence>
<feature type="region of interest" description="Disordered" evidence="3">
    <location>
        <begin position="690"/>
        <end position="732"/>
    </location>
</feature>
<dbReference type="RefSeq" id="XP_041404452.1">
    <property type="nucleotide sequence ID" value="XM_041548518.1"/>
</dbReference>
<feature type="region of interest" description="Disordered" evidence="3">
    <location>
        <begin position="1226"/>
        <end position="1255"/>
    </location>
</feature>
<keyword evidence="1" id="KW-0880">Kelch repeat</keyword>
<proteinExistence type="predicted"/>
<keyword evidence="6" id="KW-1185">Reference proteome</keyword>